<dbReference type="EMBL" id="ASPP01004689">
    <property type="protein sequence ID" value="ETO31802.1"/>
    <property type="molecule type" value="Genomic_DNA"/>
</dbReference>
<accession>X6P2L5</accession>
<dbReference type="Proteomes" id="UP000023152">
    <property type="component" value="Unassembled WGS sequence"/>
</dbReference>
<comment type="caution">
    <text evidence="1">The sequence shown here is derived from an EMBL/GenBank/DDBJ whole genome shotgun (WGS) entry which is preliminary data.</text>
</comment>
<dbReference type="AlphaFoldDB" id="X6P2L5"/>
<evidence type="ECO:0000313" key="1">
    <source>
        <dbReference type="EMBL" id="ETO31802.1"/>
    </source>
</evidence>
<name>X6P2L5_RETFI</name>
<sequence length="122" mass="14780">MWNDRFELLLQIPLKKIANIFEKEMNKNDDNMEGQWSKIIKELNIPQWNTDYTKCVVNEKNELLLPVLKQWLQHCTVNPNYFILMASLPNAICSYLDNKLRKFNVIGFQRQNIKNYIYEYYK</sequence>
<proteinExistence type="predicted"/>
<organism evidence="1 2">
    <name type="scientific">Reticulomyxa filosa</name>
    <dbReference type="NCBI Taxonomy" id="46433"/>
    <lineage>
        <taxon>Eukaryota</taxon>
        <taxon>Sar</taxon>
        <taxon>Rhizaria</taxon>
        <taxon>Retaria</taxon>
        <taxon>Foraminifera</taxon>
        <taxon>Monothalamids</taxon>
        <taxon>Reticulomyxidae</taxon>
        <taxon>Reticulomyxa</taxon>
    </lineage>
</organism>
<gene>
    <name evidence="1" type="ORF">RFI_05316</name>
</gene>
<keyword evidence="2" id="KW-1185">Reference proteome</keyword>
<reference evidence="1 2" key="1">
    <citation type="journal article" date="2013" name="Curr. Biol.">
        <title>The Genome of the Foraminiferan Reticulomyxa filosa.</title>
        <authorList>
            <person name="Glockner G."/>
            <person name="Hulsmann N."/>
            <person name="Schleicher M."/>
            <person name="Noegel A.A."/>
            <person name="Eichinger L."/>
            <person name="Gallinger C."/>
            <person name="Pawlowski J."/>
            <person name="Sierra R."/>
            <person name="Euteneuer U."/>
            <person name="Pillet L."/>
            <person name="Moustafa A."/>
            <person name="Platzer M."/>
            <person name="Groth M."/>
            <person name="Szafranski K."/>
            <person name="Schliwa M."/>
        </authorList>
    </citation>
    <scope>NUCLEOTIDE SEQUENCE [LARGE SCALE GENOMIC DNA]</scope>
</reference>
<protein>
    <submittedName>
        <fullName evidence="1">Uncharacterized protein</fullName>
    </submittedName>
</protein>
<evidence type="ECO:0000313" key="2">
    <source>
        <dbReference type="Proteomes" id="UP000023152"/>
    </source>
</evidence>